<evidence type="ECO:0000313" key="1">
    <source>
        <dbReference type="EMBL" id="KKM74870.1"/>
    </source>
</evidence>
<protein>
    <submittedName>
        <fullName evidence="1">Uncharacterized protein</fullName>
    </submittedName>
</protein>
<comment type="caution">
    <text evidence="1">The sequence shown here is derived from an EMBL/GenBank/DDBJ whole genome shotgun (WGS) entry which is preliminary data.</text>
</comment>
<name>A0A0F9ME44_9ZZZZ</name>
<reference evidence="1" key="1">
    <citation type="journal article" date="2015" name="Nature">
        <title>Complex archaea that bridge the gap between prokaryotes and eukaryotes.</title>
        <authorList>
            <person name="Spang A."/>
            <person name="Saw J.H."/>
            <person name="Jorgensen S.L."/>
            <person name="Zaremba-Niedzwiedzka K."/>
            <person name="Martijn J."/>
            <person name="Lind A.E."/>
            <person name="van Eijk R."/>
            <person name="Schleper C."/>
            <person name="Guy L."/>
            <person name="Ettema T.J."/>
        </authorList>
    </citation>
    <scope>NUCLEOTIDE SEQUENCE</scope>
</reference>
<proteinExistence type="predicted"/>
<accession>A0A0F9ME44</accession>
<dbReference type="EMBL" id="LAZR01009070">
    <property type="protein sequence ID" value="KKM74870.1"/>
    <property type="molecule type" value="Genomic_DNA"/>
</dbReference>
<dbReference type="AlphaFoldDB" id="A0A0F9ME44"/>
<gene>
    <name evidence="1" type="ORF">LCGC14_1396080</name>
</gene>
<organism evidence="1">
    <name type="scientific">marine sediment metagenome</name>
    <dbReference type="NCBI Taxonomy" id="412755"/>
    <lineage>
        <taxon>unclassified sequences</taxon>
        <taxon>metagenomes</taxon>
        <taxon>ecological metagenomes</taxon>
    </lineage>
</organism>
<sequence length="87" mass="9676">MISSPTHIEAIPIGMRIDVRPQAAKGDGGQGNLKWRPEWDVPVRAAALAGKSTAQIARDYGENLSVIRQHLTAMGLIWDKRLCRWVE</sequence>